<dbReference type="EMBL" id="JBBLXS010000047">
    <property type="protein sequence ID" value="MEK0184369.1"/>
    <property type="molecule type" value="Genomic_DNA"/>
</dbReference>
<comment type="caution">
    <text evidence="2">The sequence shown here is derived from an EMBL/GenBank/DDBJ whole genome shotgun (WGS) entry which is preliminary data.</text>
</comment>
<protein>
    <submittedName>
        <fullName evidence="2">Uncharacterized protein</fullName>
    </submittedName>
</protein>
<dbReference type="RefSeq" id="WP_340519042.1">
    <property type="nucleotide sequence ID" value="NZ_JBBLXS010000047.1"/>
</dbReference>
<evidence type="ECO:0000313" key="2">
    <source>
        <dbReference type="EMBL" id="MEK0184369.1"/>
    </source>
</evidence>
<evidence type="ECO:0000256" key="1">
    <source>
        <dbReference type="SAM" id="MobiDB-lite"/>
    </source>
</evidence>
<evidence type="ECO:0000313" key="3">
    <source>
        <dbReference type="Proteomes" id="UP001384579"/>
    </source>
</evidence>
<name>A0ABU8YJ12_9CYAN</name>
<feature type="compositionally biased region" description="Basic residues" evidence="1">
    <location>
        <begin position="11"/>
        <end position="20"/>
    </location>
</feature>
<proteinExistence type="predicted"/>
<keyword evidence="3" id="KW-1185">Reference proteome</keyword>
<organism evidence="2 3">
    <name type="scientific">Microcoleus anatoxicus PTRS2</name>
    <dbReference type="NCBI Taxonomy" id="2705321"/>
    <lineage>
        <taxon>Bacteria</taxon>
        <taxon>Bacillati</taxon>
        <taxon>Cyanobacteriota</taxon>
        <taxon>Cyanophyceae</taxon>
        <taxon>Oscillatoriophycideae</taxon>
        <taxon>Oscillatoriales</taxon>
        <taxon>Microcoleaceae</taxon>
        <taxon>Microcoleus</taxon>
        <taxon>Microcoleus anatoxicus</taxon>
    </lineage>
</organism>
<reference evidence="2 3" key="1">
    <citation type="journal article" date="2020" name="Harmful Algae">
        <title>Molecular and morphological characterization of a novel dihydroanatoxin-a producing Microcoleus species (cyanobacteria) from the Russian River, California, USA.</title>
        <authorList>
            <person name="Conklin K.Y."/>
            <person name="Stancheva R."/>
            <person name="Otten T.G."/>
            <person name="Fadness R."/>
            <person name="Boyer G.L."/>
            <person name="Read B."/>
            <person name="Zhang X."/>
            <person name="Sheath R.G."/>
        </authorList>
    </citation>
    <scope>NUCLEOTIDE SEQUENCE [LARGE SCALE GENOMIC DNA]</scope>
    <source>
        <strain evidence="2 3">PTRS2</strain>
    </source>
</reference>
<sequence>MGDFKLDSPRRNCHKGSRGRVMGRKAIERAIGLSGSNIKSGSI</sequence>
<gene>
    <name evidence="2" type="ORF">WMG39_05825</name>
</gene>
<accession>A0ABU8YJ12</accession>
<dbReference type="Proteomes" id="UP001384579">
    <property type="component" value="Unassembled WGS sequence"/>
</dbReference>
<feature type="compositionally biased region" description="Basic and acidic residues" evidence="1">
    <location>
        <begin position="1"/>
        <end position="10"/>
    </location>
</feature>
<feature type="region of interest" description="Disordered" evidence="1">
    <location>
        <begin position="1"/>
        <end position="20"/>
    </location>
</feature>